<dbReference type="Gene3D" id="3.30.420.10">
    <property type="entry name" value="Ribonuclease H-like superfamily/Ribonuclease H"/>
    <property type="match status" value="1"/>
</dbReference>
<dbReference type="RefSeq" id="XP_018252156.1">
    <property type="nucleotide sequence ID" value="XM_018392452.1"/>
</dbReference>
<evidence type="ECO:0000313" key="3">
    <source>
        <dbReference type="EMBL" id="KNB14111.1"/>
    </source>
</evidence>
<name>A0A0J9VTM7_FUSO4</name>
<dbReference type="Proteomes" id="UP000009097">
    <property type="component" value="Unassembled WGS sequence"/>
</dbReference>
<proteinExistence type="predicted"/>
<dbReference type="GO" id="GO:0003676">
    <property type="term" value="F:nucleic acid binding"/>
    <property type="evidence" value="ECO:0007669"/>
    <property type="project" value="InterPro"/>
</dbReference>
<dbReference type="Pfam" id="PF23305">
    <property type="entry name" value="DUF7082"/>
    <property type="match status" value="1"/>
</dbReference>
<dbReference type="VEuPathDB" id="FungiDB:FOXG_12624"/>
<feature type="domain" description="DUF7082" evidence="2">
    <location>
        <begin position="278"/>
        <end position="395"/>
    </location>
</feature>
<evidence type="ECO:0000256" key="1">
    <source>
        <dbReference type="SAM" id="MobiDB-lite"/>
    </source>
</evidence>
<dbReference type="InterPro" id="IPR055509">
    <property type="entry name" value="DUF7082"/>
</dbReference>
<evidence type="ECO:0000259" key="2">
    <source>
        <dbReference type="Pfam" id="PF23305"/>
    </source>
</evidence>
<dbReference type="EMBL" id="DS231713">
    <property type="protein sequence ID" value="KNB14111.1"/>
    <property type="molecule type" value="Genomic_DNA"/>
</dbReference>
<reference evidence="3" key="2">
    <citation type="journal article" date="2010" name="Nature">
        <title>Comparative genomics reveals mobile pathogenicity chromosomes in Fusarium.</title>
        <authorList>
            <person name="Ma L.J."/>
            <person name="van der Does H.C."/>
            <person name="Borkovich K.A."/>
            <person name="Coleman J.J."/>
            <person name="Daboussi M.J."/>
            <person name="Di Pietro A."/>
            <person name="Dufresne M."/>
            <person name="Freitag M."/>
            <person name="Grabherr M."/>
            <person name="Henrissat B."/>
            <person name="Houterman P.M."/>
            <person name="Kang S."/>
            <person name="Shim W.B."/>
            <person name="Woloshuk C."/>
            <person name="Xie X."/>
            <person name="Xu J.R."/>
            <person name="Antoniw J."/>
            <person name="Baker S.E."/>
            <person name="Bluhm B.H."/>
            <person name="Breakspear A."/>
            <person name="Brown D.W."/>
            <person name="Butchko R.A."/>
            <person name="Chapman S."/>
            <person name="Coulson R."/>
            <person name="Coutinho P.M."/>
            <person name="Danchin E.G."/>
            <person name="Diener A."/>
            <person name="Gale L.R."/>
            <person name="Gardiner D.M."/>
            <person name="Goff S."/>
            <person name="Hammond-Kosack K.E."/>
            <person name="Hilburn K."/>
            <person name="Hua-Van A."/>
            <person name="Jonkers W."/>
            <person name="Kazan K."/>
            <person name="Kodira C.D."/>
            <person name="Koehrsen M."/>
            <person name="Kumar L."/>
            <person name="Lee Y.H."/>
            <person name="Li L."/>
            <person name="Manners J.M."/>
            <person name="Miranda-Saavedra D."/>
            <person name="Mukherjee M."/>
            <person name="Park G."/>
            <person name="Park J."/>
            <person name="Park S.Y."/>
            <person name="Proctor R.H."/>
            <person name="Regev A."/>
            <person name="Ruiz-Roldan M.C."/>
            <person name="Sain D."/>
            <person name="Sakthikumar S."/>
            <person name="Sykes S."/>
            <person name="Schwartz D.C."/>
            <person name="Turgeon B.G."/>
            <person name="Wapinski I."/>
            <person name="Yoder O."/>
            <person name="Young S."/>
            <person name="Zeng Q."/>
            <person name="Zhou S."/>
            <person name="Galagan J."/>
            <person name="Cuomo C.A."/>
            <person name="Kistler H.C."/>
            <person name="Rep M."/>
        </authorList>
    </citation>
    <scope>NUCLEOTIDE SEQUENCE [LARGE SCALE GENOMIC DNA]</scope>
    <source>
        <strain evidence="3">4287</strain>
    </source>
</reference>
<evidence type="ECO:0000313" key="4">
    <source>
        <dbReference type="Proteomes" id="UP000009097"/>
    </source>
</evidence>
<dbReference type="KEGG" id="fox:FOXG_12624"/>
<sequence length="463" mass="52396">MQSTESFDGIDTNSLQKIFLALGGYQHESFWYSWWFSDEPTIDRTDGDYTKWSFYGSGERLHRDKLQPRRRPLRYSQMFFGAINYDKPSRIVPLESDPPSGWGGVTGRRILACLQSYLPGLIEEGETFQHDNARTFKAKIVQEWLRHWARRHGVSLTDWSQYSLTSILLRTFGKSRKNGYAKHILKLLLIQSRLQLWPGLLKLQKSYEARASPTLATIGVQRLDWIHPPLTPLGMSSPSHCNGAPQLVRASTTTANTGSNTSYHPISLYSVKAVLKIEVNATCQSVSVNERPTNSICISCIWWAEKGECYVTSVDTIHLLEQLIAAPNRFSVKEKNRIRRNLEGFHSQTVSKAKPDSEGFFKVIMGFPNPKPRNIEKDVKVFPWKILESAIQKIIGKYSVNPSTLAPPPMMNQSNGGYAPLLTRPGQNMALAHPDADAHTQYPFPQHHNSIPSCRLQLSPQSS</sequence>
<dbReference type="GO" id="GO:0005634">
    <property type="term" value="C:nucleus"/>
    <property type="evidence" value="ECO:0007669"/>
    <property type="project" value="TreeGrafter"/>
</dbReference>
<protein>
    <recommendedName>
        <fullName evidence="2">DUF7082 domain-containing protein</fullName>
    </recommendedName>
</protein>
<dbReference type="PANTHER" id="PTHR39463:SF1">
    <property type="entry name" value="MEDUSA"/>
    <property type="match status" value="1"/>
</dbReference>
<dbReference type="OrthoDB" id="5061208at2759"/>
<gene>
    <name evidence="3" type="ORF">FOXG_12624</name>
</gene>
<feature type="region of interest" description="Disordered" evidence="1">
    <location>
        <begin position="444"/>
        <end position="463"/>
    </location>
</feature>
<dbReference type="PANTHER" id="PTHR39463">
    <property type="entry name" value="MEDUSA"/>
    <property type="match status" value="1"/>
</dbReference>
<organism evidence="3 4">
    <name type="scientific">Fusarium oxysporum f. sp. lycopersici (strain 4287 / CBS 123668 / FGSC 9935 / NRRL 34936)</name>
    <name type="common">Fusarium vascular wilt of tomato</name>
    <dbReference type="NCBI Taxonomy" id="426428"/>
    <lineage>
        <taxon>Eukaryota</taxon>
        <taxon>Fungi</taxon>
        <taxon>Dikarya</taxon>
        <taxon>Ascomycota</taxon>
        <taxon>Pezizomycotina</taxon>
        <taxon>Sordariomycetes</taxon>
        <taxon>Hypocreomycetidae</taxon>
        <taxon>Hypocreales</taxon>
        <taxon>Nectriaceae</taxon>
        <taxon>Fusarium</taxon>
        <taxon>Fusarium oxysporum species complex</taxon>
    </lineage>
</organism>
<dbReference type="GeneID" id="28953934"/>
<reference evidence="3" key="1">
    <citation type="submission" date="2007-04" db="EMBL/GenBank/DDBJ databases">
        <authorList>
            <consortium name="The Broad Institute Genome Sequencing Platform"/>
            <person name="Birren B."/>
            <person name="Lander E."/>
            <person name="Galagan J."/>
            <person name="Nusbaum C."/>
            <person name="Devon K."/>
            <person name="Ma L.-J."/>
            <person name="Jaffe D."/>
            <person name="Butler J."/>
            <person name="Alvarez P."/>
            <person name="Gnerre S."/>
            <person name="Grabherr M."/>
            <person name="Kleber M."/>
            <person name="Mauceli E."/>
            <person name="Brockman W."/>
            <person name="MacCallum I.A."/>
            <person name="Young S."/>
            <person name="LaButti K."/>
            <person name="DeCaprio D."/>
            <person name="Crawford M."/>
            <person name="Koehrsen M."/>
            <person name="Engels R."/>
            <person name="Montgomery P."/>
            <person name="Pearson M."/>
            <person name="Howarth C."/>
            <person name="Larson L."/>
            <person name="White J."/>
            <person name="O'Leary S."/>
            <person name="Kodira C."/>
            <person name="Zeng Q."/>
            <person name="Yandava C."/>
            <person name="Alvarado L."/>
            <person name="Kistler C."/>
            <person name="Shim W.-B."/>
            <person name="Kang S."/>
            <person name="Woloshuk C."/>
        </authorList>
    </citation>
    <scope>NUCLEOTIDE SEQUENCE</scope>
    <source>
        <strain evidence="3">4287</strain>
    </source>
</reference>
<dbReference type="AlphaFoldDB" id="A0A0J9VTM7"/>
<accession>A0A0J9VTM7</accession>
<feature type="compositionally biased region" description="Polar residues" evidence="1">
    <location>
        <begin position="447"/>
        <end position="463"/>
    </location>
</feature>
<dbReference type="InterPro" id="IPR036397">
    <property type="entry name" value="RNaseH_sf"/>
</dbReference>